<evidence type="ECO:0000256" key="2">
    <source>
        <dbReference type="ARBA" id="ARBA00004613"/>
    </source>
</evidence>
<evidence type="ECO:0000256" key="6">
    <source>
        <dbReference type="ARBA" id="ARBA00022729"/>
    </source>
</evidence>
<evidence type="ECO:0000259" key="12">
    <source>
        <dbReference type="Pfam" id="PF14686"/>
    </source>
</evidence>
<sequence length="574" mass="63744">MKAFAASITAWLSAGTAHAAIASVAATPFLNQVDNQTWIIGNDVWNMTQGLQFGVKLYYKDRDLVGDAWGHYVSYNGAANNLAWTSARIVTNGTYHSTPFIDVLFTAAEGDMHWVIFQGQHGAYQYFINHALPDLGEFRTLWRLDNTTFPNGRTVTKDGPLPPLSEYVAANKVQDETWLAPDGKGYITKYDWTSWLREQDYYGVYGDEVGSWYINPGKDYYNGNHLRQELMVHRESGTGDAVQLNMVHGTHFTASSNDAFPDGKMWGPWLWYLNNGSQPDAAAQSHKESASWPYPWLKDPAYQTRGRVSGRLVLSDGRPASHAAVFLGDNHPNKTSLDMGSTYYYTTYADKSGRFEFRDVRTATYGLQAWPTPNSSIVDVTTTLLRNDVVVGKKGVTQLGEVDWAISNRTRVFQVGDFDRYSYGFEYGGAAWQHALVNNCPADLVFKVGVSETGEWCFGQTYLGNWTIEFDLSEDLEAEKDALLTVSLAGYSSGASSTVWVNGGTKVGNLTSGAPQLANDPSLYRSATAAGEWRLFEFGFGAGVLKKGVNTITFELTKNSTWHGFMWDSVILEL</sequence>
<dbReference type="GO" id="GO:0005576">
    <property type="term" value="C:extracellular region"/>
    <property type="evidence" value="ECO:0007669"/>
    <property type="project" value="UniProtKB-SubCell"/>
</dbReference>
<evidence type="ECO:0000256" key="3">
    <source>
        <dbReference type="ARBA" id="ARBA00010418"/>
    </source>
</evidence>
<dbReference type="SUPFAM" id="SSF49452">
    <property type="entry name" value="Starch-binding domain-like"/>
    <property type="match status" value="1"/>
</dbReference>
<comment type="catalytic activity">
    <reaction evidence="1">
        <text>Endotype eliminative cleavage of L-alpha-rhamnopyranosyl-(1-&gt;4)-alpha-D-galactopyranosyluronic acid bonds of rhamnogalacturonan I domains in ramified hairy regions of pectin leaving L-rhamnopyranose at the reducing end and 4-deoxy-4,5-unsaturated D-galactopyranosyluronic acid at the non-reducing end.</text>
        <dbReference type="EC" id="4.2.2.23"/>
    </reaction>
</comment>
<keyword evidence="14" id="KW-1185">Reference proteome</keyword>
<feature type="chain" id="PRO_5042904109" description="rhamnogalacturonan endolyase" evidence="10">
    <location>
        <begin position="20"/>
        <end position="574"/>
    </location>
</feature>
<comment type="subcellular location">
    <subcellularLocation>
        <location evidence="2">Secreted</location>
    </subcellularLocation>
</comment>
<keyword evidence="8" id="KW-0119">Carbohydrate metabolism</keyword>
<dbReference type="Gene3D" id="2.60.120.260">
    <property type="entry name" value="Galactose-binding domain-like"/>
    <property type="match status" value="1"/>
</dbReference>
<dbReference type="GeneID" id="87821331"/>
<dbReference type="PANTHER" id="PTHR32018">
    <property type="entry name" value="RHAMNOGALACTURONATE LYASE FAMILY PROTEIN"/>
    <property type="match status" value="1"/>
</dbReference>
<evidence type="ECO:0000313" key="13">
    <source>
        <dbReference type="EMBL" id="KAK4140568.1"/>
    </source>
</evidence>
<dbReference type="Pfam" id="PF14686">
    <property type="entry name" value="fn3_3"/>
    <property type="match status" value="1"/>
</dbReference>
<protein>
    <recommendedName>
        <fullName evidence="4">rhamnogalacturonan endolyase</fullName>
        <ecNumber evidence="4">4.2.2.23</ecNumber>
    </recommendedName>
</protein>
<dbReference type="AlphaFoldDB" id="A0AAN6UWL4"/>
<gene>
    <name evidence="13" type="ORF">C8A04DRAFT_39798</name>
</gene>
<reference evidence="13" key="1">
    <citation type="journal article" date="2023" name="Mol. Phylogenet. Evol.">
        <title>Genome-scale phylogeny and comparative genomics of the fungal order Sordariales.</title>
        <authorList>
            <person name="Hensen N."/>
            <person name="Bonometti L."/>
            <person name="Westerberg I."/>
            <person name="Brannstrom I.O."/>
            <person name="Guillou S."/>
            <person name="Cros-Aarteil S."/>
            <person name="Calhoun S."/>
            <person name="Haridas S."/>
            <person name="Kuo A."/>
            <person name="Mondo S."/>
            <person name="Pangilinan J."/>
            <person name="Riley R."/>
            <person name="LaButti K."/>
            <person name="Andreopoulos B."/>
            <person name="Lipzen A."/>
            <person name="Chen C."/>
            <person name="Yan M."/>
            <person name="Daum C."/>
            <person name="Ng V."/>
            <person name="Clum A."/>
            <person name="Steindorff A."/>
            <person name="Ohm R.A."/>
            <person name="Martin F."/>
            <person name="Silar P."/>
            <person name="Natvig D.O."/>
            <person name="Lalanne C."/>
            <person name="Gautier V."/>
            <person name="Ament-Velasquez S.L."/>
            <person name="Kruys A."/>
            <person name="Hutchinson M.I."/>
            <person name="Powell A.J."/>
            <person name="Barry K."/>
            <person name="Miller A.N."/>
            <person name="Grigoriev I.V."/>
            <person name="Debuchy R."/>
            <person name="Gladieux P."/>
            <person name="Hiltunen Thoren M."/>
            <person name="Johannesson H."/>
        </authorList>
    </citation>
    <scope>NUCLEOTIDE SEQUENCE</scope>
    <source>
        <strain evidence="13">CBS 141.50</strain>
    </source>
</reference>
<dbReference type="InterPro" id="IPR029413">
    <property type="entry name" value="RG-lyase_II"/>
</dbReference>
<dbReference type="PANTHER" id="PTHR32018:SF1">
    <property type="entry name" value="RHAMNOGALACTURONAN ENDOLYASE"/>
    <property type="match status" value="1"/>
</dbReference>
<feature type="signal peptide" evidence="10">
    <location>
        <begin position="1"/>
        <end position="19"/>
    </location>
</feature>
<proteinExistence type="inferred from homology"/>
<dbReference type="Pfam" id="PF14683">
    <property type="entry name" value="CBM-like"/>
    <property type="match status" value="1"/>
</dbReference>
<dbReference type="InterPro" id="IPR008979">
    <property type="entry name" value="Galactose-bd-like_sf"/>
</dbReference>
<dbReference type="Gene3D" id="2.70.98.10">
    <property type="match status" value="1"/>
</dbReference>
<dbReference type="GO" id="GO:0030246">
    <property type="term" value="F:carbohydrate binding"/>
    <property type="evidence" value="ECO:0007669"/>
    <property type="project" value="InterPro"/>
</dbReference>
<evidence type="ECO:0000256" key="7">
    <source>
        <dbReference type="ARBA" id="ARBA00023239"/>
    </source>
</evidence>
<evidence type="ECO:0000256" key="10">
    <source>
        <dbReference type="SAM" id="SignalP"/>
    </source>
</evidence>
<keyword evidence="9" id="KW-0624">Polysaccharide degradation</keyword>
<name>A0AAN6UWL4_9PEZI</name>
<dbReference type="InterPro" id="IPR014718">
    <property type="entry name" value="GH-type_carb-bd"/>
</dbReference>
<comment type="similarity">
    <text evidence="3">Belongs to the polysaccharide lyase 4 family.</text>
</comment>
<evidence type="ECO:0000256" key="4">
    <source>
        <dbReference type="ARBA" id="ARBA00012437"/>
    </source>
</evidence>
<evidence type="ECO:0000259" key="11">
    <source>
        <dbReference type="Pfam" id="PF14683"/>
    </source>
</evidence>
<dbReference type="Proteomes" id="UP001302676">
    <property type="component" value="Unassembled WGS sequence"/>
</dbReference>
<dbReference type="RefSeq" id="XP_062633939.1">
    <property type="nucleotide sequence ID" value="XM_062784718.1"/>
</dbReference>
<keyword evidence="7 13" id="KW-0456">Lyase</keyword>
<keyword evidence="5" id="KW-0964">Secreted</keyword>
<dbReference type="InterPro" id="IPR011013">
    <property type="entry name" value="Gal_mutarotase_sf_dom"/>
</dbReference>
<reference evidence="13" key="2">
    <citation type="submission" date="2023-05" db="EMBL/GenBank/DDBJ databases">
        <authorList>
            <consortium name="Lawrence Berkeley National Laboratory"/>
            <person name="Steindorff A."/>
            <person name="Hensen N."/>
            <person name="Bonometti L."/>
            <person name="Westerberg I."/>
            <person name="Brannstrom I.O."/>
            <person name="Guillou S."/>
            <person name="Cros-Aarteil S."/>
            <person name="Calhoun S."/>
            <person name="Haridas S."/>
            <person name="Kuo A."/>
            <person name="Mondo S."/>
            <person name="Pangilinan J."/>
            <person name="Riley R."/>
            <person name="Labutti K."/>
            <person name="Andreopoulos B."/>
            <person name="Lipzen A."/>
            <person name="Chen C."/>
            <person name="Yanf M."/>
            <person name="Daum C."/>
            <person name="Ng V."/>
            <person name="Clum A."/>
            <person name="Ohm R."/>
            <person name="Martin F."/>
            <person name="Silar P."/>
            <person name="Natvig D."/>
            <person name="Lalanne C."/>
            <person name="Gautier V."/>
            <person name="Ament-Velasquez S.L."/>
            <person name="Kruys A."/>
            <person name="Hutchinson M.I."/>
            <person name="Powell A.J."/>
            <person name="Barry K."/>
            <person name="Miller A.N."/>
            <person name="Grigoriev I.V."/>
            <person name="Debuchy R."/>
            <person name="Gladieux P."/>
            <person name="Thoren M.H."/>
            <person name="Johannesson H."/>
        </authorList>
    </citation>
    <scope>NUCLEOTIDE SEQUENCE</scope>
    <source>
        <strain evidence="13">CBS 141.50</strain>
    </source>
</reference>
<dbReference type="CDD" id="cd10316">
    <property type="entry name" value="RGL4_M"/>
    <property type="match status" value="1"/>
</dbReference>
<dbReference type="InterPro" id="IPR029411">
    <property type="entry name" value="RG-lyase_III"/>
</dbReference>
<feature type="domain" description="Rhamnogalacturonan lyase" evidence="12">
    <location>
        <begin position="321"/>
        <end position="371"/>
    </location>
</feature>
<dbReference type="EMBL" id="MU853628">
    <property type="protein sequence ID" value="KAK4140568.1"/>
    <property type="molecule type" value="Genomic_DNA"/>
</dbReference>
<keyword evidence="6 10" id="KW-0732">Signal</keyword>
<dbReference type="SUPFAM" id="SSF49785">
    <property type="entry name" value="Galactose-binding domain-like"/>
    <property type="match status" value="1"/>
</dbReference>
<evidence type="ECO:0000256" key="5">
    <source>
        <dbReference type="ARBA" id="ARBA00022525"/>
    </source>
</evidence>
<dbReference type="GO" id="GO:0000272">
    <property type="term" value="P:polysaccharide catabolic process"/>
    <property type="evidence" value="ECO:0007669"/>
    <property type="project" value="UniProtKB-KW"/>
</dbReference>
<evidence type="ECO:0000313" key="14">
    <source>
        <dbReference type="Proteomes" id="UP001302676"/>
    </source>
</evidence>
<feature type="domain" description="Rhamnogalacturonan lyase" evidence="11">
    <location>
        <begin position="412"/>
        <end position="572"/>
    </location>
</feature>
<comment type="caution">
    <text evidence="13">The sequence shown here is derived from an EMBL/GenBank/DDBJ whole genome shotgun (WGS) entry which is preliminary data.</text>
</comment>
<evidence type="ECO:0000256" key="9">
    <source>
        <dbReference type="ARBA" id="ARBA00023326"/>
    </source>
</evidence>
<dbReference type="SUPFAM" id="SSF74650">
    <property type="entry name" value="Galactose mutarotase-like"/>
    <property type="match status" value="1"/>
</dbReference>
<organism evidence="13 14">
    <name type="scientific">Dichotomopilus funicola</name>
    <dbReference type="NCBI Taxonomy" id="1934379"/>
    <lineage>
        <taxon>Eukaryota</taxon>
        <taxon>Fungi</taxon>
        <taxon>Dikarya</taxon>
        <taxon>Ascomycota</taxon>
        <taxon>Pezizomycotina</taxon>
        <taxon>Sordariomycetes</taxon>
        <taxon>Sordariomycetidae</taxon>
        <taxon>Sordariales</taxon>
        <taxon>Chaetomiaceae</taxon>
        <taxon>Dichotomopilus</taxon>
    </lineage>
</organism>
<accession>A0AAN6UWL4</accession>
<dbReference type="GO" id="GO:0102210">
    <property type="term" value="F:rhamnogalacturonan endolyase activity"/>
    <property type="evidence" value="ECO:0007669"/>
    <property type="project" value="UniProtKB-EC"/>
</dbReference>
<evidence type="ECO:0000256" key="1">
    <source>
        <dbReference type="ARBA" id="ARBA00001324"/>
    </source>
</evidence>
<dbReference type="InterPro" id="IPR013784">
    <property type="entry name" value="Carb-bd-like_fold"/>
</dbReference>
<evidence type="ECO:0000256" key="8">
    <source>
        <dbReference type="ARBA" id="ARBA00023277"/>
    </source>
</evidence>
<dbReference type="CDD" id="cd10320">
    <property type="entry name" value="RGL4_N"/>
    <property type="match status" value="1"/>
</dbReference>
<dbReference type="EC" id="4.2.2.23" evidence="4"/>
<dbReference type="InterPro" id="IPR051850">
    <property type="entry name" value="Polysacch_Lyase_4"/>
</dbReference>